<dbReference type="PANTHER" id="PTHR37201">
    <property type="entry name" value="WD REPEAT PROTEIN"/>
    <property type="match status" value="1"/>
</dbReference>
<accession>C1MX91</accession>
<dbReference type="PANTHER" id="PTHR37201:SF1">
    <property type="entry name" value="WD REPEAT PROTEIN"/>
    <property type="match status" value="1"/>
</dbReference>
<dbReference type="Proteomes" id="UP000001876">
    <property type="component" value="Unassembled WGS sequence"/>
</dbReference>
<sequence>MKSRIRSSSVKLTLRADQILVAEKVSRASRRPFRFRRERRKFSTLQRDDPHADCAGSRTATAAGMSSAALRALAARQSANASAPSCSRARKPARTRVPIGDRAARWNRATRFAADPDPRSIPGIPRAAPSDTVGVPGITWASMTEEQRYEEAYDMIVRLATTLNAYEHVAFTSRATNMGAYVYESLSRVPEEHRGLLVNELTDRGLENCWFIAGLLYKIKLAERESSGGPMDVSSDLDAYQDRLDRAAAARDRFRRIAGDSTEDAETDAETEDDDDYVVEDSVDEGTTNKTKTKMSSARREKVFAAGDAGVQVFEGRAANVPGGPLLNRFQKVFYPAPGVNEKGEMTGVWNGRVVVKKPRFIEKALPLYFSTNDTLAGRFLKVPATAEDADVSLDYQNIPYLESDMPPAMRYPSRRTPGVDGDDVWWPIPKIALPPFDTLVDYIRPLGPGVYAGKGWRGGGKGAEFLTFLLFRRVDVTEEELEALEREGGGAGEEAFTLGEEEGASAR</sequence>
<dbReference type="KEGG" id="mpp:MICPUCDRAFT_60071"/>
<dbReference type="eggNOG" id="ENOG502SFQD">
    <property type="taxonomic scope" value="Eukaryota"/>
</dbReference>
<evidence type="ECO:0000256" key="1">
    <source>
        <dbReference type="SAM" id="MobiDB-lite"/>
    </source>
</evidence>
<reference evidence="2 3" key="1">
    <citation type="journal article" date="2009" name="Science">
        <title>Green evolution and dynamic adaptations revealed by genomes of the marine picoeukaryotes Micromonas.</title>
        <authorList>
            <person name="Worden A.Z."/>
            <person name="Lee J.H."/>
            <person name="Mock T."/>
            <person name="Rouze P."/>
            <person name="Simmons M.P."/>
            <person name="Aerts A.L."/>
            <person name="Allen A.E."/>
            <person name="Cuvelier M.L."/>
            <person name="Derelle E."/>
            <person name="Everett M.V."/>
            <person name="Foulon E."/>
            <person name="Grimwood J."/>
            <person name="Gundlach H."/>
            <person name="Henrissat B."/>
            <person name="Napoli C."/>
            <person name="McDonald S.M."/>
            <person name="Parker M.S."/>
            <person name="Rombauts S."/>
            <person name="Salamov A."/>
            <person name="Von Dassow P."/>
            <person name="Badger J.H."/>
            <person name="Coutinho P.M."/>
            <person name="Demir E."/>
            <person name="Dubchak I."/>
            <person name="Gentemann C."/>
            <person name="Eikrem W."/>
            <person name="Gready J.E."/>
            <person name="John U."/>
            <person name="Lanier W."/>
            <person name="Lindquist E.A."/>
            <person name="Lucas S."/>
            <person name="Mayer K.F."/>
            <person name="Moreau H."/>
            <person name="Not F."/>
            <person name="Otillar R."/>
            <person name="Panaud O."/>
            <person name="Pangilinan J."/>
            <person name="Paulsen I."/>
            <person name="Piegu B."/>
            <person name="Poliakov A."/>
            <person name="Robbens S."/>
            <person name="Schmutz J."/>
            <person name="Toulza E."/>
            <person name="Wyss T."/>
            <person name="Zelensky A."/>
            <person name="Zhou K."/>
            <person name="Armbrust E.V."/>
            <person name="Bhattacharya D."/>
            <person name="Goodenough U.W."/>
            <person name="Van de Peer Y."/>
            <person name="Grigoriev I.V."/>
        </authorList>
    </citation>
    <scope>NUCLEOTIDE SEQUENCE [LARGE SCALE GENOMIC DNA]</scope>
    <source>
        <strain evidence="2 3">CCMP1545</strain>
    </source>
</reference>
<dbReference type="GeneID" id="9686090"/>
<dbReference type="EMBL" id="GG663742">
    <property type="protein sequence ID" value="EEH55123.1"/>
    <property type="molecule type" value="Genomic_DNA"/>
</dbReference>
<gene>
    <name evidence="2" type="ORF">MICPUCDRAFT_60071</name>
</gene>
<dbReference type="RefSeq" id="XP_003060354.1">
    <property type="nucleotide sequence ID" value="XM_003060308.1"/>
</dbReference>
<proteinExistence type="predicted"/>
<keyword evidence="3" id="KW-1185">Reference proteome</keyword>
<evidence type="ECO:0000313" key="2">
    <source>
        <dbReference type="EMBL" id="EEH55123.1"/>
    </source>
</evidence>
<name>C1MX91_MICPC</name>
<protein>
    <submittedName>
        <fullName evidence="2">Predicted protein</fullName>
    </submittedName>
</protein>
<feature type="region of interest" description="Disordered" evidence="1">
    <location>
        <begin position="485"/>
        <end position="508"/>
    </location>
</feature>
<dbReference type="OrthoDB" id="505263at2759"/>
<dbReference type="AlphaFoldDB" id="C1MX91"/>
<organism evidence="3">
    <name type="scientific">Micromonas pusilla (strain CCMP1545)</name>
    <name type="common">Picoplanktonic green alga</name>
    <dbReference type="NCBI Taxonomy" id="564608"/>
    <lineage>
        <taxon>Eukaryota</taxon>
        <taxon>Viridiplantae</taxon>
        <taxon>Chlorophyta</taxon>
        <taxon>Mamiellophyceae</taxon>
        <taxon>Mamiellales</taxon>
        <taxon>Mamiellaceae</taxon>
        <taxon>Micromonas</taxon>
    </lineage>
</organism>
<evidence type="ECO:0000313" key="3">
    <source>
        <dbReference type="Proteomes" id="UP000001876"/>
    </source>
</evidence>